<keyword evidence="3" id="KW-1185">Reference proteome</keyword>
<reference evidence="2" key="1">
    <citation type="journal article" date="2020" name="Stud. Mycol.">
        <title>101 Dothideomycetes genomes: a test case for predicting lifestyles and emergence of pathogens.</title>
        <authorList>
            <person name="Haridas S."/>
            <person name="Albert R."/>
            <person name="Binder M."/>
            <person name="Bloem J."/>
            <person name="Labutti K."/>
            <person name="Salamov A."/>
            <person name="Andreopoulos B."/>
            <person name="Baker S."/>
            <person name="Barry K."/>
            <person name="Bills G."/>
            <person name="Bluhm B."/>
            <person name="Cannon C."/>
            <person name="Castanera R."/>
            <person name="Culley D."/>
            <person name="Daum C."/>
            <person name="Ezra D."/>
            <person name="Gonzalez J."/>
            <person name="Henrissat B."/>
            <person name="Kuo A."/>
            <person name="Liang C."/>
            <person name="Lipzen A."/>
            <person name="Lutzoni F."/>
            <person name="Magnuson J."/>
            <person name="Mondo S."/>
            <person name="Nolan M."/>
            <person name="Ohm R."/>
            <person name="Pangilinan J."/>
            <person name="Park H.-J."/>
            <person name="Ramirez L."/>
            <person name="Alfaro M."/>
            <person name="Sun H."/>
            <person name="Tritt A."/>
            <person name="Yoshinaga Y."/>
            <person name="Zwiers L.-H."/>
            <person name="Turgeon B."/>
            <person name="Goodwin S."/>
            <person name="Spatafora J."/>
            <person name="Crous P."/>
            <person name="Grigoriev I."/>
        </authorList>
    </citation>
    <scope>NUCLEOTIDE SEQUENCE</scope>
    <source>
        <strain evidence="2">CBS 627.86</strain>
    </source>
</reference>
<feature type="region of interest" description="Disordered" evidence="1">
    <location>
        <begin position="240"/>
        <end position="280"/>
    </location>
</feature>
<evidence type="ECO:0000313" key="3">
    <source>
        <dbReference type="Proteomes" id="UP000799770"/>
    </source>
</evidence>
<dbReference type="AlphaFoldDB" id="A0A6A5YYU9"/>
<accession>A0A6A5YYU9</accession>
<sequence length="314" mass="36411">MSSMTNGIIPLQDQVSAKIQELRSFTTTFLTRLPREIRDIVYGYLWDSYRRVSPYEKDPSKFMHPELVSPDFAREAVTYMYQHLDHESYAEEEDLKVEMTKDVFGIGITRLDFEVKTLSVQMYLGEEVYDKVREQLPFLTQIRVTKASKINIKLSHRDSFKLQELYDIFQAFKPVFVHFEKLGVEFKVVWNYFGVWGGPLGDRLDWSMEQWHEIILHVLSRMDGLYHRMAREHLAQSLGVPDPFAEDRDDDEFDDDDCEDDHGDAEGSQDGQCEQDEGDVDAAWVMGGPLWAATSSRVDQDGYVLEDGEDGHLP</sequence>
<evidence type="ECO:0000313" key="2">
    <source>
        <dbReference type="EMBL" id="KAF2111994.1"/>
    </source>
</evidence>
<feature type="compositionally biased region" description="Acidic residues" evidence="1">
    <location>
        <begin position="247"/>
        <end position="263"/>
    </location>
</feature>
<protein>
    <submittedName>
        <fullName evidence="2">Uncharacterized protein</fullName>
    </submittedName>
</protein>
<proteinExistence type="predicted"/>
<gene>
    <name evidence="2" type="ORF">BDV96DRAFT_649358</name>
</gene>
<evidence type="ECO:0000256" key="1">
    <source>
        <dbReference type="SAM" id="MobiDB-lite"/>
    </source>
</evidence>
<dbReference type="Proteomes" id="UP000799770">
    <property type="component" value="Unassembled WGS sequence"/>
</dbReference>
<dbReference type="EMBL" id="ML977332">
    <property type="protein sequence ID" value="KAF2111994.1"/>
    <property type="molecule type" value="Genomic_DNA"/>
</dbReference>
<name>A0A6A5YYU9_9PLEO</name>
<organism evidence="2 3">
    <name type="scientific">Lophiotrema nucula</name>
    <dbReference type="NCBI Taxonomy" id="690887"/>
    <lineage>
        <taxon>Eukaryota</taxon>
        <taxon>Fungi</taxon>
        <taxon>Dikarya</taxon>
        <taxon>Ascomycota</taxon>
        <taxon>Pezizomycotina</taxon>
        <taxon>Dothideomycetes</taxon>
        <taxon>Pleosporomycetidae</taxon>
        <taxon>Pleosporales</taxon>
        <taxon>Lophiotremataceae</taxon>
        <taxon>Lophiotrema</taxon>
    </lineage>
</organism>